<organism evidence="1">
    <name type="scientific">Megavirus chiliensis</name>
    <dbReference type="NCBI Taxonomy" id="1094892"/>
    <lineage>
        <taxon>Viruses</taxon>
        <taxon>Varidnaviria</taxon>
        <taxon>Bamfordvirae</taxon>
        <taxon>Nucleocytoviricota</taxon>
        <taxon>Megaviricetes</taxon>
        <taxon>Imitervirales</taxon>
        <taxon>Mimiviridae</taxon>
        <taxon>Megamimivirinae</taxon>
        <taxon>Megavirus</taxon>
        <taxon>Megavirus chilense</taxon>
    </lineage>
</organism>
<protein>
    <submittedName>
        <fullName evidence="1">Uncharacterized protein mg828</fullName>
    </submittedName>
</protein>
<proteinExistence type="predicted"/>
<gene>
    <name evidence="1" type="primary">mg828</name>
</gene>
<accession>G5CRT2</accession>
<dbReference type="GeneID" id="11257472"/>
<dbReference type="RefSeq" id="YP_004894879.1">
    <property type="nucleotide sequence ID" value="NC_016072.1"/>
</dbReference>
<sequence>MIIIINNYHINIIIMGSFFSSIKNPFDFDSEENYYDKHCKCGNNATYRCSIQENHQDIEKIYEKYPFMQEHWNGTCGYTYSYISCDACIKDEYKYIFTSYPEGWRENIKFHVEYECAKF</sequence>
<dbReference type="OrthoDB" id="26616at10239"/>
<evidence type="ECO:0000313" key="1">
    <source>
        <dbReference type="EMBL" id="AEQ32403.1"/>
    </source>
</evidence>
<dbReference type="KEGG" id="vg:11257472"/>
<name>G5CRT2_9VIRU</name>
<reference evidence="1" key="1">
    <citation type="journal article" date="2011" name="Proc. Natl. Acad. Sci. U.S.A.">
        <title>Distant Mimivirus relative with a larger genome highlights the fundamental features of Megaviridae.</title>
        <authorList>
            <person name="Arslan D."/>
            <person name="Legendre M."/>
            <person name="Seltzer V."/>
            <person name="Abergel C."/>
            <person name="Claverie J.M."/>
        </authorList>
    </citation>
    <scope>NUCLEOTIDE SEQUENCE [LARGE SCALE GENOMIC DNA]</scope>
</reference>
<dbReference type="EMBL" id="JN258408">
    <property type="protein sequence ID" value="AEQ32403.1"/>
    <property type="molecule type" value="Genomic_DNA"/>
</dbReference>